<sequence>MTVDLAWYSIRTASMADAETMARHRALMFQDMGSAPNAEAETEHLFAASAPWFRSLLARGEYAGWFVVWRGETGGEDEEGDEIVAGGGIHLREMGPVPGCCRVGRSGHIANIYTVPAHRRRGLARLLMETMLEWSESIGLDQVTLSASSDGRPLYSSLGFRATPEMMLPVRRTCAD</sequence>
<dbReference type="Pfam" id="PF13673">
    <property type="entry name" value="Acetyltransf_10"/>
    <property type="match status" value="1"/>
</dbReference>
<evidence type="ECO:0000256" key="2">
    <source>
        <dbReference type="ARBA" id="ARBA00023315"/>
    </source>
</evidence>
<dbReference type="SUPFAM" id="SSF55729">
    <property type="entry name" value="Acyl-CoA N-acyltransferases (Nat)"/>
    <property type="match status" value="1"/>
</dbReference>
<accession>A0AAU7ZIM5</accession>
<keyword evidence="1 4" id="KW-0808">Transferase</keyword>
<evidence type="ECO:0000313" key="4">
    <source>
        <dbReference type="EMBL" id="XCB28181.1"/>
    </source>
</evidence>
<gene>
    <name evidence="4" type="ORF">RBB75_07620</name>
</gene>
<dbReference type="PANTHER" id="PTHR43877">
    <property type="entry name" value="AMINOALKYLPHOSPHONATE N-ACETYLTRANSFERASE-RELATED-RELATED"/>
    <property type="match status" value="1"/>
</dbReference>
<proteinExistence type="predicted"/>
<dbReference type="GO" id="GO:0016747">
    <property type="term" value="F:acyltransferase activity, transferring groups other than amino-acyl groups"/>
    <property type="evidence" value="ECO:0007669"/>
    <property type="project" value="InterPro"/>
</dbReference>
<protein>
    <submittedName>
        <fullName evidence="4">GNAT family N-acetyltransferase</fullName>
        <ecNumber evidence="4">2.3.1.-</ecNumber>
    </submittedName>
</protein>
<dbReference type="InterPro" id="IPR000182">
    <property type="entry name" value="GNAT_dom"/>
</dbReference>
<dbReference type="RefSeq" id="WP_353070071.1">
    <property type="nucleotide sequence ID" value="NZ_CP132932.1"/>
</dbReference>
<dbReference type="InterPro" id="IPR016181">
    <property type="entry name" value="Acyl_CoA_acyltransferase"/>
</dbReference>
<evidence type="ECO:0000256" key="1">
    <source>
        <dbReference type="ARBA" id="ARBA00022679"/>
    </source>
</evidence>
<dbReference type="EMBL" id="CP132932">
    <property type="protein sequence ID" value="XCB28181.1"/>
    <property type="molecule type" value="Genomic_DNA"/>
</dbReference>
<reference evidence="4" key="2">
    <citation type="journal article" date="2024" name="Environ. Microbiol.">
        <title>Genome analysis and description of Tunturibacter gen. nov. expands the diversity of Terriglobia in tundra soils.</title>
        <authorList>
            <person name="Messyasz A."/>
            <person name="Mannisto M.K."/>
            <person name="Kerkhof L.J."/>
            <person name="Haggblom M.M."/>
        </authorList>
    </citation>
    <scope>NUCLEOTIDE SEQUENCE</scope>
    <source>
        <strain evidence="4">M8UP23</strain>
    </source>
</reference>
<evidence type="ECO:0000259" key="3">
    <source>
        <dbReference type="PROSITE" id="PS51186"/>
    </source>
</evidence>
<dbReference type="CDD" id="cd04301">
    <property type="entry name" value="NAT_SF"/>
    <property type="match status" value="1"/>
</dbReference>
<dbReference type="PROSITE" id="PS51186">
    <property type="entry name" value="GNAT"/>
    <property type="match status" value="1"/>
</dbReference>
<dbReference type="EC" id="2.3.1.-" evidence="4"/>
<dbReference type="Gene3D" id="3.40.630.30">
    <property type="match status" value="1"/>
</dbReference>
<keyword evidence="2 4" id="KW-0012">Acyltransferase</keyword>
<dbReference type="KEGG" id="temp:RBB75_07620"/>
<dbReference type="AlphaFoldDB" id="A0AAU7ZIM5"/>
<name>A0AAU7ZIM5_9BACT</name>
<reference evidence="4" key="1">
    <citation type="submission" date="2023-08" db="EMBL/GenBank/DDBJ databases">
        <authorList>
            <person name="Messyasz A."/>
            <person name="Mannisto M.K."/>
            <person name="Kerkhof L.J."/>
            <person name="Haggblom M."/>
        </authorList>
    </citation>
    <scope>NUCLEOTIDE SEQUENCE</scope>
    <source>
        <strain evidence="4">M8UP23</strain>
    </source>
</reference>
<dbReference type="InterPro" id="IPR050832">
    <property type="entry name" value="Bact_Acetyltransf"/>
</dbReference>
<feature type="domain" description="N-acetyltransferase" evidence="3">
    <location>
        <begin position="36"/>
        <end position="176"/>
    </location>
</feature>
<organism evidence="4">
    <name type="scientific">Tunturiibacter empetritectus</name>
    <dbReference type="NCBI Taxonomy" id="3069691"/>
    <lineage>
        <taxon>Bacteria</taxon>
        <taxon>Pseudomonadati</taxon>
        <taxon>Acidobacteriota</taxon>
        <taxon>Terriglobia</taxon>
        <taxon>Terriglobales</taxon>
        <taxon>Acidobacteriaceae</taxon>
        <taxon>Tunturiibacter</taxon>
    </lineage>
</organism>